<dbReference type="SUPFAM" id="SSF56801">
    <property type="entry name" value="Acetyl-CoA synthetase-like"/>
    <property type="match status" value="1"/>
</dbReference>
<dbReference type="SUPFAM" id="SSF47336">
    <property type="entry name" value="ACP-like"/>
    <property type="match status" value="1"/>
</dbReference>
<reference evidence="5 6" key="1">
    <citation type="submission" date="2023-10" db="EMBL/GenBank/DDBJ databases">
        <title>Novel methanotroph of the genus Methylocapsa from a subarctic wetland.</title>
        <authorList>
            <person name="Belova S.E."/>
            <person name="Oshkin I.Y."/>
            <person name="Miroshnikov K."/>
            <person name="Dedysh S.N."/>
        </authorList>
    </citation>
    <scope>NUCLEOTIDE SEQUENCE [LARGE SCALE GENOMIC DNA]</scope>
    <source>
        <strain evidence="5 6">RX1</strain>
    </source>
</reference>
<feature type="region of interest" description="Disordered" evidence="3">
    <location>
        <begin position="536"/>
        <end position="560"/>
    </location>
</feature>
<dbReference type="SUPFAM" id="SSF53474">
    <property type="entry name" value="alpha/beta-Hydrolases"/>
    <property type="match status" value="1"/>
</dbReference>
<dbReference type="PANTHER" id="PTHR45527">
    <property type="entry name" value="NONRIBOSOMAL PEPTIDE SYNTHETASE"/>
    <property type="match status" value="1"/>
</dbReference>
<keyword evidence="1" id="KW-0596">Phosphopantetheine</keyword>
<evidence type="ECO:0000256" key="2">
    <source>
        <dbReference type="ARBA" id="ARBA00022553"/>
    </source>
</evidence>
<dbReference type="Gene3D" id="3.30.559.30">
    <property type="entry name" value="Nonribosomal peptide synthetase, condensation domain"/>
    <property type="match status" value="1"/>
</dbReference>
<protein>
    <submittedName>
        <fullName evidence="5">Condensation domain-containing protein</fullName>
    </submittedName>
</protein>
<feature type="compositionally biased region" description="Basic and acidic residues" evidence="3">
    <location>
        <begin position="539"/>
        <end position="548"/>
    </location>
</feature>
<dbReference type="InterPro" id="IPR020806">
    <property type="entry name" value="PKS_PP-bd"/>
</dbReference>
<evidence type="ECO:0000313" key="5">
    <source>
        <dbReference type="EMBL" id="WOJ88239.1"/>
    </source>
</evidence>
<dbReference type="Gene3D" id="3.30.559.10">
    <property type="entry name" value="Chloramphenicol acetyltransferase-like domain"/>
    <property type="match status" value="1"/>
</dbReference>
<dbReference type="Pfam" id="PF13193">
    <property type="entry name" value="AMP-binding_C"/>
    <property type="match status" value="1"/>
</dbReference>
<evidence type="ECO:0000256" key="1">
    <source>
        <dbReference type="ARBA" id="ARBA00022450"/>
    </source>
</evidence>
<dbReference type="PANTHER" id="PTHR45527:SF1">
    <property type="entry name" value="FATTY ACID SYNTHASE"/>
    <property type="match status" value="1"/>
</dbReference>
<evidence type="ECO:0000256" key="3">
    <source>
        <dbReference type="SAM" id="MobiDB-lite"/>
    </source>
</evidence>
<dbReference type="CDD" id="cd19531">
    <property type="entry name" value="LCL_NRPS-like"/>
    <property type="match status" value="1"/>
</dbReference>
<dbReference type="Gene3D" id="3.40.50.1820">
    <property type="entry name" value="alpha/beta hydrolase"/>
    <property type="match status" value="1"/>
</dbReference>
<feature type="region of interest" description="Disordered" evidence="3">
    <location>
        <begin position="17"/>
        <end position="57"/>
    </location>
</feature>
<dbReference type="Pfam" id="PF00975">
    <property type="entry name" value="Thioesterase"/>
    <property type="match status" value="1"/>
</dbReference>
<dbReference type="EMBL" id="CP136862">
    <property type="protein sequence ID" value="WOJ88239.1"/>
    <property type="molecule type" value="Genomic_DNA"/>
</dbReference>
<evidence type="ECO:0000313" key="6">
    <source>
        <dbReference type="Proteomes" id="UP001626536"/>
    </source>
</evidence>
<dbReference type="InterPro" id="IPR045851">
    <property type="entry name" value="AMP-bd_C_sf"/>
</dbReference>
<dbReference type="InterPro" id="IPR023213">
    <property type="entry name" value="CAT-like_dom_sf"/>
</dbReference>
<name>A0ABZ0HLS7_9HYPH</name>
<keyword evidence="2" id="KW-0597">Phosphoprotein</keyword>
<sequence length="991" mass="109498">MTLRMVGDAQRDVFAAPAHLRDAIDPEPVTPDPQAPGAEDLWSSNSPRADSPEPNSSSVAVNDALLFPCSSSQQRCWFINSLNPGNPALNVALRWSIKGSFNPSTIERAFQTIIDRHEILRTRFVEKDGEPMQEVVPHFDFKLSIVDLTDCPEAQRLDEALALGRREAHLPMDIGRLPLIRVTLVRLAADHAFLLATVHQIAFDGWSIRILAHEFGVIAAALDAKRSHELAEPPLQYGDYCLWQKEYFASGSFDAEIAYWKGKLGGAPYFEIAPDHDRPVRPSYRGEILAAILPPELGDKLEEAARKHNLTLFSFGCAVTAAMLHRYSGKTDVIFGTQIAGRDDPDLEDMIGIFINNLVMRFDASGDPTFEQFLTRVNGTVQDALIHQRMPFHKLVEILNPPRDPKRTPLISVNFTVLRDVMDHKSYGDFELHGQPSLSAGSLYDFFFFLVHWPSGWRMAVEFNPDLFERRTAERMLEFLMSAFEFAVSNPNARLSSLVPPARDSVASSKSRDEPEMIEALLLRHPAVMEAVVVAASSESDKPGRSEQGRPYAYVTPSPESTAPLETLPATLMAYLADALPAGAAPSGVSVLFALPRMSSGEVDRAALPQPPKPALGPAPIAAASSARLADVEAKLAAIWRELLGVEAIGPTSNFFELGGHSLLTIRLMARVTSAFGAKIDVVTLFQAPTLREFAACLSRIEAPAEPSGIIRIQPLGEKTPIIAINNTVLYYNLARKIGADRPFLGVPLIEPNAPLPTKPRDLIDIAGDYVRLIRQAQPHGPYILCGLCVAGAIAYEVAQQLRQGGESVPLLILSDIWVPGYLRGLPFFKRSVYLLNYNLHILRHRIKLLASGKESLTEVLASYTLVRKSRVLEFAAKLGLTDLARLKKADRDDWLFLRSLEAARNEYRARPCASDLVLLQSEEIVTRFADPNMGWTDLVKGRFFLSPIPGWHEEIFQDEGARLIAERLQPLLAEVDAERDRAGLAKGAEI</sequence>
<dbReference type="Proteomes" id="UP001626536">
    <property type="component" value="Chromosome"/>
</dbReference>
<feature type="domain" description="Carrier" evidence="4">
    <location>
        <begin position="627"/>
        <end position="702"/>
    </location>
</feature>
<dbReference type="SUPFAM" id="SSF52777">
    <property type="entry name" value="CoA-dependent acyltransferases"/>
    <property type="match status" value="2"/>
</dbReference>
<gene>
    <name evidence="5" type="ORF">RZS28_10300</name>
</gene>
<proteinExistence type="predicted"/>
<dbReference type="Gene3D" id="1.10.1200.10">
    <property type="entry name" value="ACP-like"/>
    <property type="match status" value="1"/>
</dbReference>
<dbReference type="Pfam" id="PF00550">
    <property type="entry name" value="PP-binding"/>
    <property type="match status" value="1"/>
</dbReference>
<dbReference type="InterPro" id="IPR009081">
    <property type="entry name" value="PP-bd_ACP"/>
</dbReference>
<keyword evidence="6" id="KW-1185">Reference proteome</keyword>
<dbReference type="InterPro" id="IPR025110">
    <property type="entry name" value="AMP-bd_C"/>
</dbReference>
<dbReference type="InterPro" id="IPR036736">
    <property type="entry name" value="ACP-like_sf"/>
</dbReference>
<dbReference type="SMART" id="SM00823">
    <property type="entry name" value="PKS_PP"/>
    <property type="match status" value="1"/>
</dbReference>
<evidence type="ECO:0000259" key="4">
    <source>
        <dbReference type="PROSITE" id="PS50075"/>
    </source>
</evidence>
<dbReference type="InterPro" id="IPR001031">
    <property type="entry name" value="Thioesterase"/>
</dbReference>
<accession>A0ABZ0HLS7</accession>
<organism evidence="5 6">
    <name type="scientific">Methylocapsa polymorpha</name>
    <dbReference type="NCBI Taxonomy" id="3080828"/>
    <lineage>
        <taxon>Bacteria</taxon>
        <taxon>Pseudomonadati</taxon>
        <taxon>Pseudomonadota</taxon>
        <taxon>Alphaproteobacteria</taxon>
        <taxon>Hyphomicrobiales</taxon>
        <taxon>Beijerinckiaceae</taxon>
        <taxon>Methylocapsa</taxon>
    </lineage>
</organism>
<feature type="compositionally biased region" description="Polar residues" evidence="3">
    <location>
        <begin position="42"/>
        <end position="57"/>
    </location>
</feature>
<dbReference type="Pfam" id="PF00668">
    <property type="entry name" value="Condensation"/>
    <property type="match status" value="1"/>
</dbReference>
<dbReference type="InterPro" id="IPR029058">
    <property type="entry name" value="AB_hydrolase_fold"/>
</dbReference>
<dbReference type="RefSeq" id="WP_407337679.1">
    <property type="nucleotide sequence ID" value="NZ_CP136862.1"/>
</dbReference>
<dbReference type="Gene3D" id="3.30.300.30">
    <property type="match status" value="1"/>
</dbReference>
<dbReference type="InterPro" id="IPR001242">
    <property type="entry name" value="Condensation_dom"/>
</dbReference>
<dbReference type="PROSITE" id="PS50075">
    <property type="entry name" value="CARRIER"/>
    <property type="match status" value="1"/>
</dbReference>